<name>A0A7G5DSD3_9PSED</name>
<sequence>MIDKDKETKQHLSIYLAKDPSSLDSTTLKIESAKPPIEFKLENIESAVLYIKKDPPKHSPSWTKLFTSRPELPEGAFGESSTVGAVLAIRHCGEKFILTFGSGFHLLQGEHIERDFGLRVTLNSVDPDKLRSLDKASYDHNPLNSRTQSTREVDIFDLHIDSETEMLYAVTGTSTVKCFGSQVTGRDALTLTVSTNLDGLAEILREALFRYRQKLPENFEWVDNVSRVRDSATCQILDLELDDVLDKQDFSRLWLGEPEVVDWENQVGYSFDMWPRTPRHVVLEISDLQDYLTTKALPFTVNSLHTVGVHINNSDYKEIKSWSAYRCLYAEVSVGGEEYILRNGLWYKIDKNFASKIDQSLSDLKSYEHPLPIYSFDTEGEYNENASKLDTSYHLMDKKNIHIGGIYDKIEFCDLVKDWKDFIHVKYYRSSSTLSHLFAQGCVSAEIFIRDQEFREKVNNKLPAGLKLADAQKMPDARLYQVIYAIATDKQIPQDLPFFAKVTLKNSIKSLRALGYSVKISKIDVDPAVRLKKKIKPKNKP</sequence>
<proteinExistence type="predicted"/>
<reference evidence="1 2" key="1">
    <citation type="journal article" date="2020" name="G3 (Bethesda)">
        <title>CeMbio - The Caenorhabditis elegans Microbiome Resource.</title>
        <authorList>
            <person name="Dirksen P."/>
            <person name="Assie A."/>
            <person name="Zimmermann J."/>
            <person name="Zhang F."/>
            <person name="Tietje A.M."/>
            <person name="Marsh S.A."/>
            <person name="Felix M.A."/>
            <person name="Shapira M."/>
            <person name="Kaleta C."/>
            <person name="Schulenburg H."/>
            <person name="Samuel B."/>
        </authorList>
    </citation>
    <scope>NUCLEOTIDE SEQUENCE [LARGE SCALE GENOMIC DNA]</scope>
    <source>
        <strain evidence="1 2">MSPm1</strain>
    </source>
</reference>
<dbReference type="AlphaFoldDB" id="A0A7G5DSD3"/>
<evidence type="ECO:0000313" key="2">
    <source>
        <dbReference type="Proteomes" id="UP000515276"/>
    </source>
</evidence>
<protein>
    <submittedName>
        <fullName evidence="1">TIGR04141 family sporadically distributed protein</fullName>
    </submittedName>
</protein>
<accession>A0A7G5DSD3</accession>
<dbReference type="InterPro" id="IPR026487">
    <property type="entry name" value="CHP04141"/>
</dbReference>
<gene>
    <name evidence="1" type="ORF">HS968_06235</name>
</gene>
<dbReference type="Proteomes" id="UP000515276">
    <property type="component" value="Chromosome"/>
</dbReference>
<dbReference type="EMBL" id="CP059139">
    <property type="protein sequence ID" value="QMV64658.1"/>
    <property type="molecule type" value="Genomic_DNA"/>
</dbReference>
<keyword evidence="2" id="KW-1185">Reference proteome</keyword>
<dbReference type="NCBIfam" id="TIGR04141">
    <property type="entry name" value="TIGR04141 family sporadically distributed protein"/>
    <property type="match status" value="1"/>
</dbReference>
<evidence type="ECO:0000313" key="1">
    <source>
        <dbReference type="EMBL" id="QMV64658.1"/>
    </source>
</evidence>
<organism evidence="1 2">
    <name type="scientific">Pseudomonas berkeleyensis</name>
    <dbReference type="NCBI Taxonomy" id="2726956"/>
    <lineage>
        <taxon>Bacteria</taxon>
        <taxon>Pseudomonadati</taxon>
        <taxon>Pseudomonadota</taxon>
        <taxon>Gammaproteobacteria</taxon>
        <taxon>Pseudomonadales</taxon>
        <taxon>Pseudomonadaceae</taxon>
        <taxon>Pseudomonas</taxon>
    </lineage>
</organism>
<dbReference type="Pfam" id="PF19614">
    <property type="entry name" value="DUF6119"/>
    <property type="match status" value="1"/>
</dbReference>
<dbReference type="RefSeq" id="WP_182370606.1">
    <property type="nucleotide sequence ID" value="NZ_CP059139.1"/>
</dbReference>